<dbReference type="AlphaFoldDB" id="A0A417YZK5"/>
<protein>
    <submittedName>
        <fullName evidence="2">NERD domain-containing protein</fullName>
    </submittedName>
</protein>
<sequence length="300" mass="35258">MILKERTESHELIGMRYLNARKELSADDKFYLSNLEKGFEGELAFDRLAANLSEERYILNDLLLEANHSDFQIDSVIISEGIIHLIDVKNSKEDYVWKDGELYTKKGNKCKNPVNQLNKSDLLFNQFLRDNKLNFLIQSRLVFINPEFTLYNAPEDMPIILPTQINRFMTELNTPSKLNEGHKKLAQTLMTSQQDGRRYSKLPEYTYETLRKGIFCKTCLAKMTIIKKPFLICGNCGSKEKTESAVVRSAKEYKFLFPERRMTISNIIEWCEVELSRRTYLRAMQRNFKEMSNNKNMYYE</sequence>
<name>A0A417YZK5_9BACI</name>
<dbReference type="OrthoDB" id="2164794at2"/>
<dbReference type="PROSITE" id="PS50965">
    <property type="entry name" value="NERD"/>
    <property type="match status" value="1"/>
</dbReference>
<dbReference type="Pfam" id="PF08378">
    <property type="entry name" value="NERD"/>
    <property type="match status" value="1"/>
</dbReference>
<reference evidence="2 3" key="1">
    <citation type="journal article" date="2017" name="Int. J. Syst. Evol. Microbiol.">
        <title>Bacillus notoginsengisoli sp. nov., a novel bacterium isolated from the rhizosphere of Panax notoginseng.</title>
        <authorList>
            <person name="Zhang M.Y."/>
            <person name="Cheng J."/>
            <person name="Cai Y."/>
            <person name="Zhang T.Y."/>
            <person name="Wu Y.Y."/>
            <person name="Manikprabhu D."/>
            <person name="Li W.J."/>
            <person name="Zhang Y.X."/>
        </authorList>
    </citation>
    <scope>NUCLEOTIDE SEQUENCE [LARGE SCALE GENOMIC DNA]</scope>
    <source>
        <strain evidence="2 3">JCM 30743</strain>
    </source>
</reference>
<comment type="caution">
    <text evidence="2">The sequence shown here is derived from an EMBL/GenBank/DDBJ whole genome shotgun (WGS) entry which is preliminary data.</text>
</comment>
<feature type="domain" description="NERD" evidence="1">
    <location>
        <begin position="37"/>
        <end position="147"/>
    </location>
</feature>
<evidence type="ECO:0000259" key="1">
    <source>
        <dbReference type="PROSITE" id="PS50965"/>
    </source>
</evidence>
<accession>A0A417YZK5</accession>
<keyword evidence="3" id="KW-1185">Reference proteome</keyword>
<evidence type="ECO:0000313" key="3">
    <source>
        <dbReference type="Proteomes" id="UP000284416"/>
    </source>
</evidence>
<dbReference type="InterPro" id="IPR011528">
    <property type="entry name" value="NERD"/>
</dbReference>
<dbReference type="EMBL" id="QWEG01000001">
    <property type="protein sequence ID" value="RHW43285.1"/>
    <property type="molecule type" value="Genomic_DNA"/>
</dbReference>
<organism evidence="2 3">
    <name type="scientific">Neobacillus notoginsengisoli</name>
    <dbReference type="NCBI Taxonomy" id="1578198"/>
    <lineage>
        <taxon>Bacteria</taxon>
        <taxon>Bacillati</taxon>
        <taxon>Bacillota</taxon>
        <taxon>Bacilli</taxon>
        <taxon>Bacillales</taxon>
        <taxon>Bacillaceae</taxon>
        <taxon>Neobacillus</taxon>
    </lineage>
</organism>
<proteinExistence type="predicted"/>
<dbReference type="Proteomes" id="UP000284416">
    <property type="component" value="Unassembled WGS sequence"/>
</dbReference>
<gene>
    <name evidence="2" type="ORF">D1B31_01025</name>
</gene>
<evidence type="ECO:0000313" key="2">
    <source>
        <dbReference type="EMBL" id="RHW43285.1"/>
    </source>
</evidence>
<dbReference type="RefSeq" id="WP_118918893.1">
    <property type="nucleotide sequence ID" value="NZ_QWEG01000001.1"/>
</dbReference>